<organism evidence="1 2">
    <name type="scientific">Panagrolaimus sp. ES5</name>
    <dbReference type="NCBI Taxonomy" id="591445"/>
    <lineage>
        <taxon>Eukaryota</taxon>
        <taxon>Metazoa</taxon>
        <taxon>Ecdysozoa</taxon>
        <taxon>Nematoda</taxon>
        <taxon>Chromadorea</taxon>
        <taxon>Rhabditida</taxon>
        <taxon>Tylenchina</taxon>
        <taxon>Panagrolaimomorpha</taxon>
        <taxon>Panagrolaimoidea</taxon>
        <taxon>Panagrolaimidae</taxon>
        <taxon>Panagrolaimus</taxon>
    </lineage>
</organism>
<dbReference type="Proteomes" id="UP000887579">
    <property type="component" value="Unplaced"/>
</dbReference>
<reference evidence="2" key="1">
    <citation type="submission" date="2022-11" db="UniProtKB">
        <authorList>
            <consortium name="WormBaseParasite"/>
        </authorList>
    </citation>
    <scope>IDENTIFICATION</scope>
</reference>
<evidence type="ECO:0000313" key="1">
    <source>
        <dbReference type="Proteomes" id="UP000887579"/>
    </source>
</evidence>
<name>A0AC34FXR3_9BILA</name>
<protein>
    <submittedName>
        <fullName evidence="2">Telomerase ribonucleoprotein complex - RNA-binding domain-containing protein</fullName>
    </submittedName>
</protein>
<dbReference type="WBParaSite" id="ES5_v2.g22075.t1">
    <property type="protein sequence ID" value="ES5_v2.g22075.t1"/>
    <property type="gene ID" value="ES5_v2.g22075"/>
</dbReference>
<sequence>IRKDKEMGKTRNRKKCKRSKKVKEDINVEVISRKWITQDGTNFCRRKEGNVNLDNVINDSKKLLFEMFTKENADAFVRASKSDSRCQIFMKEFFGYTSQVCKRWKLFKIGKSLNKTVPKLVNSTVIDQVDNSVSYCQLRAFMKDVMHFLFNDFLLGERNTQRFINKMAYSFFNIRRDEPVFLENYILRNIELTKVAWLQRFSFKTARILLQCVIKFLCDFFQQLIHKTFHTVFDNVDKMRFYRIEIWKRLTAVFLEKFIQSRQAKELQLLPNDHYYLMW</sequence>
<accession>A0AC34FXR3</accession>
<proteinExistence type="predicted"/>
<evidence type="ECO:0000313" key="2">
    <source>
        <dbReference type="WBParaSite" id="ES5_v2.g22075.t1"/>
    </source>
</evidence>